<dbReference type="InterPro" id="IPR001374">
    <property type="entry name" value="R3H_dom"/>
</dbReference>
<reference evidence="12 13" key="1">
    <citation type="submission" date="2016-03" db="EMBL/GenBank/DDBJ databases">
        <title>Comparative genomics of Pseudogymnoascus destructans, the fungus causing white-nose syndrome of bats.</title>
        <authorList>
            <person name="Palmer J.M."/>
            <person name="Drees K.P."/>
            <person name="Foster J.T."/>
            <person name="Lindner D.L."/>
        </authorList>
    </citation>
    <scope>NUCLEOTIDE SEQUENCE [LARGE SCALE GENOMIC DNA]</scope>
    <source>
        <strain evidence="12 13">UAMH 10579</strain>
    </source>
</reference>
<feature type="compositionally biased region" description="Low complexity" evidence="9">
    <location>
        <begin position="182"/>
        <end position="191"/>
    </location>
</feature>
<dbReference type="SMART" id="SM00443">
    <property type="entry name" value="G_patch"/>
    <property type="match status" value="1"/>
</dbReference>
<feature type="compositionally biased region" description="Polar residues" evidence="9">
    <location>
        <begin position="275"/>
        <end position="298"/>
    </location>
</feature>
<keyword evidence="8" id="KW-0539">Nucleus</keyword>
<comment type="subcellular location">
    <subcellularLocation>
        <location evidence="2">Cytoplasm</location>
    </subcellularLocation>
    <subcellularLocation>
        <location evidence="1">Nucleus</location>
    </subcellularLocation>
</comment>
<dbReference type="PROSITE" id="PS51061">
    <property type="entry name" value="R3H"/>
    <property type="match status" value="1"/>
</dbReference>
<feature type="compositionally biased region" description="Basic and acidic residues" evidence="9">
    <location>
        <begin position="528"/>
        <end position="538"/>
    </location>
</feature>
<proteinExistence type="inferred from homology"/>
<evidence type="ECO:0000256" key="2">
    <source>
        <dbReference type="ARBA" id="ARBA00004496"/>
    </source>
</evidence>
<feature type="domain" description="G-patch" evidence="10">
    <location>
        <begin position="759"/>
        <end position="802"/>
    </location>
</feature>
<evidence type="ECO:0000256" key="7">
    <source>
        <dbReference type="ARBA" id="ARBA00023187"/>
    </source>
</evidence>
<evidence type="ECO:0000259" key="10">
    <source>
        <dbReference type="PROSITE" id="PS50174"/>
    </source>
</evidence>
<name>A0A1B8GFQ5_9PEZI</name>
<dbReference type="InterPro" id="IPR051189">
    <property type="entry name" value="Splicing_assoc_domain"/>
</dbReference>
<dbReference type="Proteomes" id="UP000091956">
    <property type="component" value="Unassembled WGS sequence"/>
</dbReference>
<keyword evidence="13" id="KW-1185">Reference proteome</keyword>
<feature type="region of interest" description="Disordered" evidence="9">
    <location>
        <begin position="447"/>
        <end position="473"/>
    </location>
</feature>
<protein>
    <recommendedName>
        <fullName evidence="4">Protein SQS1</fullName>
    </recommendedName>
</protein>
<feature type="compositionally biased region" description="Gly residues" evidence="9">
    <location>
        <begin position="9"/>
        <end position="20"/>
    </location>
</feature>
<dbReference type="InterPro" id="IPR000467">
    <property type="entry name" value="G_patch_dom"/>
</dbReference>
<evidence type="ECO:0000256" key="4">
    <source>
        <dbReference type="ARBA" id="ARBA00018964"/>
    </source>
</evidence>
<dbReference type="AlphaFoldDB" id="A0A1B8GFQ5"/>
<dbReference type="OrthoDB" id="21470at2759"/>
<evidence type="ECO:0000256" key="8">
    <source>
        <dbReference type="ARBA" id="ARBA00023242"/>
    </source>
</evidence>
<dbReference type="GO" id="GO:0006397">
    <property type="term" value="P:mRNA processing"/>
    <property type="evidence" value="ECO:0007669"/>
    <property type="project" value="UniProtKB-KW"/>
</dbReference>
<dbReference type="GeneID" id="28839538"/>
<feature type="region of interest" description="Disordered" evidence="9">
    <location>
        <begin position="119"/>
        <end position="315"/>
    </location>
</feature>
<dbReference type="EMBL" id="KV460241">
    <property type="protein sequence ID" value="OBT94657.1"/>
    <property type="molecule type" value="Genomic_DNA"/>
</dbReference>
<keyword evidence="6" id="KW-0507">mRNA processing</keyword>
<evidence type="ECO:0000256" key="6">
    <source>
        <dbReference type="ARBA" id="ARBA00022664"/>
    </source>
</evidence>
<dbReference type="STRING" id="342668.A0A1B8GFQ5"/>
<dbReference type="GO" id="GO:0005737">
    <property type="term" value="C:cytoplasm"/>
    <property type="evidence" value="ECO:0007669"/>
    <property type="project" value="UniProtKB-SubCell"/>
</dbReference>
<gene>
    <name evidence="12" type="ORF">VE01_06152</name>
</gene>
<evidence type="ECO:0000256" key="3">
    <source>
        <dbReference type="ARBA" id="ARBA00010306"/>
    </source>
</evidence>
<evidence type="ECO:0000313" key="13">
    <source>
        <dbReference type="Proteomes" id="UP000091956"/>
    </source>
</evidence>
<dbReference type="Pfam" id="PF01424">
    <property type="entry name" value="R3H"/>
    <property type="match status" value="1"/>
</dbReference>
<dbReference type="GO" id="GO:0003676">
    <property type="term" value="F:nucleic acid binding"/>
    <property type="evidence" value="ECO:0007669"/>
    <property type="project" value="UniProtKB-UniRule"/>
</dbReference>
<feature type="region of interest" description="Disordered" evidence="9">
    <location>
        <begin position="1"/>
        <end position="63"/>
    </location>
</feature>
<dbReference type="PROSITE" id="PS50174">
    <property type="entry name" value="G_PATCH"/>
    <property type="match status" value="1"/>
</dbReference>
<evidence type="ECO:0000313" key="12">
    <source>
        <dbReference type="EMBL" id="OBT94657.1"/>
    </source>
</evidence>
<feature type="domain" description="R3H" evidence="11">
    <location>
        <begin position="635"/>
        <end position="697"/>
    </location>
</feature>
<dbReference type="PANTHER" id="PTHR14195">
    <property type="entry name" value="G PATCH DOMAIN CONTAINING PROTEIN 2"/>
    <property type="match status" value="1"/>
</dbReference>
<dbReference type="CDD" id="cd02646">
    <property type="entry name" value="R3H_G-patch"/>
    <property type="match status" value="1"/>
</dbReference>
<keyword evidence="7" id="KW-0508">mRNA splicing</keyword>
<dbReference type="InterPro" id="IPR036867">
    <property type="entry name" value="R3H_dom_sf"/>
</dbReference>
<feature type="compositionally biased region" description="Basic and acidic residues" evidence="9">
    <location>
        <begin position="149"/>
        <end position="158"/>
    </location>
</feature>
<dbReference type="InterPro" id="IPR034082">
    <property type="entry name" value="R3H_G-patch"/>
</dbReference>
<keyword evidence="5" id="KW-0963">Cytoplasm</keyword>
<comment type="similarity">
    <text evidence="3">Belongs to the SQS1 family.</text>
</comment>
<evidence type="ECO:0000259" key="11">
    <source>
        <dbReference type="PROSITE" id="PS51061"/>
    </source>
</evidence>
<dbReference type="Pfam" id="PF01585">
    <property type="entry name" value="G-patch"/>
    <property type="match status" value="1"/>
</dbReference>
<evidence type="ECO:0000256" key="1">
    <source>
        <dbReference type="ARBA" id="ARBA00004123"/>
    </source>
</evidence>
<sequence length="802" mass="87828">MVRSKKGPRGGGAGKSNGRGQGRRGRGGGRGGGGGDGGRRHVEDDDGADFIPFSGASTPASYPQGFSLQAEALNTQRHEPSRLSNLRLWDAKVSFVSASILPSPETPGPETAMECMSLNESDNDLGMGGVMDSSEQAGNIPEADDEEGSHESKEKDAQDEFIIDTEGNQSIETNLPPPQIRSSSPTPSNSSEEVILFRGRDNNGQFFGSLPSTKPKPSKTSSLRTTINDDVTIYTENKQSAVESSLATDVLHLSGDRSQVKGKGKGKEKGHLPDTPSTNHVDFQNKLSDSLDTPPLTSRKSRHGSGRNREIRSVEDEMMNDYITNLEEQGLDVLGHGNGRELGDNDNDIFQRRDSSPDSDMELLEEHLDPSDFLDQDTLEILDEISGPIDAVLSRRDAKSGLQYLVAWSEHMSDKSGWVPASAAALVTPQALDLIGKFDANEKLVTESLDGDADDSDSADDDLTESTDSEDDDMDLIQRQFDNLNDEKIARLLAKQFEFGFDSSELALFDGLNEPSGGSSSTARNRKREQFQRREKVSRTPQSGFPSATRLADAYDGFDVMDFERPSLKKKPKGRKGRLPFDVSDPELEASMQSAWENDRVKKKQRKEDREHRRALGVLGIHPDKPDLSMKYKEGMGIMAIKEEIRLFLIGKNTTLALPPMDKKDRIVVHEIANAFNLKSKSVGAERKRFPVLYRTHRTSAYNENVFTSVERRISRRFFPRMDVKGKNPMAKTSSGFRGTAGGYKDGDVVGGSAPELGVENRGRAMMEKMGWSSGTALGALNNKGILQPVSHVVKTTKAGLG</sequence>
<dbReference type="Gene3D" id="3.30.1370.50">
    <property type="entry name" value="R3H-like domain"/>
    <property type="match status" value="1"/>
</dbReference>
<dbReference type="SUPFAM" id="SSF82708">
    <property type="entry name" value="R3H domain"/>
    <property type="match status" value="1"/>
</dbReference>
<evidence type="ECO:0000256" key="5">
    <source>
        <dbReference type="ARBA" id="ARBA00022490"/>
    </source>
</evidence>
<accession>A0A1B8GFQ5</accession>
<feature type="compositionally biased region" description="Low complexity" evidence="9">
    <location>
        <begin position="209"/>
        <end position="223"/>
    </location>
</feature>
<dbReference type="RefSeq" id="XP_018128390.1">
    <property type="nucleotide sequence ID" value="XM_018275605.2"/>
</dbReference>
<feature type="compositionally biased region" description="Acidic residues" evidence="9">
    <location>
        <begin position="449"/>
        <end position="473"/>
    </location>
</feature>
<evidence type="ECO:0000256" key="9">
    <source>
        <dbReference type="SAM" id="MobiDB-lite"/>
    </source>
</evidence>
<dbReference type="GO" id="GO:0008380">
    <property type="term" value="P:RNA splicing"/>
    <property type="evidence" value="ECO:0007669"/>
    <property type="project" value="UniProtKB-KW"/>
</dbReference>
<dbReference type="GO" id="GO:0005634">
    <property type="term" value="C:nucleus"/>
    <property type="evidence" value="ECO:0007669"/>
    <property type="project" value="UniProtKB-SubCell"/>
</dbReference>
<feature type="compositionally biased region" description="Polar residues" evidence="9">
    <location>
        <begin position="224"/>
        <end position="247"/>
    </location>
</feature>
<organism evidence="12 13">
    <name type="scientific">Pseudogymnoascus verrucosus</name>
    <dbReference type="NCBI Taxonomy" id="342668"/>
    <lineage>
        <taxon>Eukaryota</taxon>
        <taxon>Fungi</taxon>
        <taxon>Dikarya</taxon>
        <taxon>Ascomycota</taxon>
        <taxon>Pezizomycotina</taxon>
        <taxon>Leotiomycetes</taxon>
        <taxon>Thelebolales</taxon>
        <taxon>Thelebolaceae</taxon>
        <taxon>Pseudogymnoascus</taxon>
    </lineage>
</organism>
<reference evidence="13" key="2">
    <citation type="journal article" date="2018" name="Nat. Commun.">
        <title>Extreme sensitivity to ultraviolet light in the fungal pathogen causing white-nose syndrome of bats.</title>
        <authorList>
            <person name="Palmer J.M."/>
            <person name="Drees K.P."/>
            <person name="Foster J.T."/>
            <person name="Lindner D.L."/>
        </authorList>
    </citation>
    <scope>NUCLEOTIDE SEQUENCE [LARGE SCALE GENOMIC DNA]</scope>
    <source>
        <strain evidence="13">UAMH 10579</strain>
    </source>
</reference>
<feature type="compositionally biased region" description="Basic and acidic residues" evidence="9">
    <location>
        <begin position="254"/>
        <end position="272"/>
    </location>
</feature>
<feature type="region of interest" description="Disordered" evidence="9">
    <location>
        <begin position="512"/>
        <end position="550"/>
    </location>
</feature>